<keyword evidence="2" id="KW-0540">Nuclease</keyword>
<comment type="caution">
    <text evidence="2">The sequence shown here is derived from an EMBL/GenBank/DDBJ whole genome shotgun (WGS) entry which is preliminary data.</text>
</comment>
<sequence>MEFLRRTTNDQEHPVTRDMLLHDFEFDGEPFKLIDPTRGIRKPRQLHHALTIMTSYKTKSAFNYSDEIGEDGFLRYSWKGVNPNDADNVGLRNLIGTHKPLIWFFGVAPGELQAIFPVYVVGEEPADRRFVVAFADTAEMYRPDSPVEAAIRKYITREVKVRVHQPVFRSRVLRAYEDHCAVCNLNHRELLDASHIIPDSEDGEPVVSNGLALCKIHHRAYDVKILGITPDYQVKIRGDILDEIDGPMLEHGLKKLHNGTLMFLPRARAARPSPDLLEIQYRSFLSA</sequence>
<dbReference type="Proteomes" id="UP000676853">
    <property type="component" value="Unassembled WGS sequence"/>
</dbReference>
<reference evidence="2 3" key="1">
    <citation type="submission" date="2021-04" db="EMBL/GenBank/DDBJ databases">
        <title>Whole genome sequence analysis of a thiophenic sulfur metabolizing bacteria.</title>
        <authorList>
            <person name="Akhtar N."/>
            <person name="Akram J."/>
            <person name="Aslam A."/>
        </authorList>
    </citation>
    <scope>NUCLEOTIDE SEQUENCE [LARGE SCALE GENOMIC DNA]</scope>
    <source>
        <strain evidence="2 3">3OW</strain>
    </source>
</reference>
<name>A0ABS5NKA8_TSUPA</name>
<dbReference type="EMBL" id="JAGXOE010000135">
    <property type="protein sequence ID" value="MBS4104262.1"/>
    <property type="molecule type" value="Genomic_DNA"/>
</dbReference>
<dbReference type="Pfam" id="PF13391">
    <property type="entry name" value="HNH_2"/>
    <property type="match status" value="1"/>
</dbReference>
<evidence type="ECO:0000259" key="1">
    <source>
        <dbReference type="Pfam" id="PF13391"/>
    </source>
</evidence>
<organism evidence="2 3">
    <name type="scientific">Tsukamurella paurometabola</name>
    <name type="common">Corynebacterium paurometabolum</name>
    <dbReference type="NCBI Taxonomy" id="2061"/>
    <lineage>
        <taxon>Bacteria</taxon>
        <taxon>Bacillati</taxon>
        <taxon>Actinomycetota</taxon>
        <taxon>Actinomycetes</taxon>
        <taxon>Mycobacteriales</taxon>
        <taxon>Tsukamurellaceae</taxon>
        <taxon>Tsukamurella</taxon>
    </lineage>
</organism>
<evidence type="ECO:0000313" key="2">
    <source>
        <dbReference type="EMBL" id="MBS4104262.1"/>
    </source>
</evidence>
<gene>
    <name evidence="2" type="ORF">KFZ73_23905</name>
</gene>
<accession>A0ABS5NKA8</accession>
<proteinExistence type="predicted"/>
<feature type="domain" description="HNH nuclease" evidence="1">
    <location>
        <begin position="180"/>
        <end position="227"/>
    </location>
</feature>
<keyword evidence="2" id="KW-0255">Endonuclease</keyword>
<protein>
    <submittedName>
        <fullName evidence="2">HNH endonuclease</fullName>
    </submittedName>
</protein>
<evidence type="ECO:0000313" key="3">
    <source>
        <dbReference type="Proteomes" id="UP000676853"/>
    </source>
</evidence>
<keyword evidence="3" id="KW-1185">Reference proteome</keyword>
<dbReference type="InterPro" id="IPR003615">
    <property type="entry name" value="HNH_nuc"/>
</dbReference>
<keyword evidence="2" id="KW-0378">Hydrolase</keyword>
<dbReference type="GO" id="GO:0004519">
    <property type="term" value="F:endonuclease activity"/>
    <property type="evidence" value="ECO:0007669"/>
    <property type="project" value="UniProtKB-KW"/>
</dbReference>